<protein>
    <recommendedName>
        <fullName evidence="1">Pyruvate kinase C-terminal domain-containing protein</fullName>
    </recommendedName>
</protein>
<dbReference type="InterPro" id="IPR001697">
    <property type="entry name" value="Pyr_Knase"/>
</dbReference>
<evidence type="ECO:0000259" key="1">
    <source>
        <dbReference type="Pfam" id="PF02887"/>
    </source>
</evidence>
<dbReference type="Proteomes" id="UP000324832">
    <property type="component" value="Unassembled WGS sequence"/>
</dbReference>
<dbReference type="InterPro" id="IPR015795">
    <property type="entry name" value="Pyrv_Knase_C"/>
</dbReference>
<dbReference type="EMBL" id="FZQP02005321">
    <property type="protein sequence ID" value="VVD01350.1"/>
    <property type="molecule type" value="Genomic_DNA"/>
</dbReference>
<dbReference type="AlphaFoldDB" id="A0A5E4QT73"/>
<dbReference type="PANTHER" id="PTHR11817">
    <property type="entry name" value="PYRUVATE KINASE"/>
    <property type="match status" value="1"/>
</dbReference>
<dbReference type="GO" id="GO:0030955">
    <property type="term" value="F:potassium ion binding"/>
    <property type="evidence" value="ECO:0007669"/>
    <property type="project" value="InterPro"/>
</dbReference>
<dbReference type="GO" id="GO:0004743">
    <property type="term" value="F:pyruvate kinase activity"/>
    <property type="evidence" value="ECO:0007669"/>
    <property type="project" value="InterPro"/>
</dbReference>
<sequence length="347" mass="38807">MSASEYLIDKRQYSAHDIHSLVLSGVSIFNIDRNIHSEQYFVDIKSAIKGAQKIPEIHPSQYYTPVTLAITMSIESPVAVDEDVDIVILKNVKNLPQYLNFKDNNLCEILKPILVWISSGTLTDGLKEIIRLQKPIFHLKPDTTLDYYSLRESKRSVFIEINEVVNSCVDGIVISDDLKSEFPPKEIVRSIIRAMALETLDNSGIVADYLEVKIPVLVPLSIALGASLAASKSDAKAIIVFTKTGNSARWVSFTAPCCPIIAITRRKSTGRRLNLYRKVIPLYCDVPRSCNWRLEWQSRVDFGTTFALKTGLFNSGANLVVLAQTKESIGYCNGFQIINVPFKCESD</sequence>
<dbReference type="GO" id="GO:0000287">
    <property type="term" value="F:magnesium ion binding"/>
    <property type="evidence" value="ECO:0007669"/>
    <property type="project" value="InterPro"/>
</dbReference>
<proteinExistence type="predicted"/>
<keyword evidence="3" id="KW-1185">Reference proteome</keyword>
<dbReference type="Pfam" id="PF02887">
    <property type="entry name" value="PK_C"/>
    <property type="match status" value="1"/>
</dbReference>
<dbReference type="Gene3D" id="3.40.1380.20">
    <property type="entry name" value="Pyruvate kinase, C-terminal domain"/>
    <property type="match status" value="1"/>
</dbReference>
<organism evidence="2 3">
    <name type="scientific">Leptidea sinapis</name>
    <dbReference type="NCBI Taxonomy" id="189913"/>
    <lineage>
        <taxon>Eukaryota</taxon>
        <taxon>Metazoa</taxon>
        <taxon>Ecdysozoa</taxon>
        <taxon>Arthropoda</taxon>
        <taxon>Hexapoda</taxon>
        <taxon>Insecta</taxon>
        <taxon>Pterygota</taxon>
        <taxon>Neoptera</taxon>
        <taxon>Endopterygota</taxon>
        <taxon>Lepidoptera</taxon>
        <taxon>Glossata</taxon>
        <taxon>Ditrysia</taxon>
        <taxon>Papilionoidea</taxon>
        <taxon>Pieridae</taxon>
        <taxon>Dismorphiinae</taxon>
        <taxon>Leptidea</taxon>
    </lineage>
</organism>
<feature type="domain" description="Pyruvate kinase C-terminal" evidence="1">
    <location>
        <begin position="221"/>
        <end position="337"/>
    </location>
</feature>
<evidence type="ECO:0000313" key="2">
    <source>
        <dbReference type="EMBL" id="VVD01350.1"/>
    </source>
</evidence>
<evidence type="ECO:0000313" key="3">
    <source>
        <dbReference type="Proteomes" id="UP000324832"/>
    </source>
</evidence>
<name>A0A5E4QT73_9NEOP</name>
<gene>
    <name evidence="2" type="ORF">LSINAPIS_LOCUS11797</name>
</gene>
<dbReference type="SUPFAM" id="SSF52935">
    <property type="entry name" value="PK C-terminal domain-like"/>
    <property type="match status" value="1"/>
</dbReference>
<accession>A0A5E4QT73</accession>
<reference evidence="2 3" key="1">
    <citation type="submission" date="2017-07" db="EMBL/GenBank/DDBJ databases">
        <authorList>
            <person name="Talla V."/>
            <person name="Backstrom N."/>
        </authorList>
    </citation>
    <scope>NUCLEOTIDE SEQUENCE [LARGE SCALE GENOMIC DNA]</scope>
</reference>
<dbReference type="InterPro" id="IPR036918">
    <property type="entry name" value="Pyrv_Knase_C_sf"/>
</dbReference>